<dbReference type="Pfam" id="PF13731">
    <property type="entry name" value="WxL"/>
    <property type="match status" value="1"/>
</dbReference>
<feature type="domain" description="WxL" evidence="1">
    <location>
        <begin position="974"/>
        <end position="1117"/>
    </location>
</feature>
<dbReference type="Proteomes" id="UP001290462">
    <property type="component" value="Unassembled WGS sequence"/>
</dbReference>
<gene>
    <name evidence="2" type="ORF">RAK27_11470</name>
</gene>
<protein>
    <submittedName>
        <fullName evidence="2">WxL domain-containing protein</fullName>
    </submittedName>
</protein>
<dbReference type="InterPro" id="IPR027994">
    <property type="entry name" value="WxL_dom"/>
</dbReference>
<name>A0AAW9K0L3_CARML</name>
<reference evidence="2" key="1">
    <citation type="submission" date="2023-08" db="EMBL/GenBank/DDBJ databases">
        <title>Genomic characterization of piscicolin 126 produced by Carnobacterium maltaromaticum CM22 strain isolated from salmon (Salmo salar).</title>
        <authorList>
            <person name="Gonzalez-Gragera E."/>
            <person name="Garcia-Lopez J.D."/>
            <person name="Teso-Perez C."/>
            <person name="Gimenez-Hernandez I."/>
            <person name="Peralta-Sanchez J.M."/>
            <person name="Valdivia E."/>
            <person name="Montalban-Lopez M."/>
            <person name="Martin-Platero A.M."/>
            <person name="Banos A."/>
            <person name="Martinez-Bueno M."/>
        </authorList>
    </citation>
    <scope>NUCLEOTIDE SEQUENCE</scope>
    <source>
        <strain evidence="2">CM22</strain>
    </source>
</reference>
<evidence type="ECO:0000259" key="1">
    <source>
        <dbReference type="Pfam" id="PF13731"/>
    </source>
</evidence>
<organism evidence="2 3">
    <name type="scientific">Carnobacterium maltaromaticum</name>
    <name type="common">Carnobacterium piscicola</name>
    <dbReference type="NCBI Taxonomy" id="2751"/>
    <lineage>
        <taxon>Bacteria</taxon>
        <taxon>Bacillati</taxon>
        <taxon>Bacillota</taxon>
        <taxon>Bacilli</taxon>
        <taxon>Lactobacillales</taxon>
        <taxon>Carnobacteriaceae</taxon>
        <taxon>Carnobacterium</taxon>
    </lineage>
</organism>
<sequence length="1117" mass="124588">MKNKKMAKMFGLLFFVLFCLVSLNEEVLGASIEDYLTELRPDGVIIKGTTFNPDKPVIRPMYQGNNATIFEDIIGPEGYFTGFNSIGTDHNQLYKKGDNLIFKNLGQFQGRKIALKITFQGTPTNRYHGVGISKAAGLKITLNNNEGVTYQLVYDEPEYPIIENIYLDLAGLYRLPRIQVYEKRTLNFGVNNLKKVYVNRPNIWDVDKLKLEYSLKNITIDGIKQNVLSSATIVPASLITPQYITNWDTSVITDNNTPSYVIAEGLEGHGTLIHLFRTEGLTPYTPEYLPVRANGEENSEIFEAKYDIGQTMSETYDIYYPDSLKIIIEDTENYFTKLTPKTLQFKDIDGIEITEDFSVKSLSNSKLEVTLSKANLKELKTNQLNIKLAFDELNNAKILNNYDETEKVYKVPLTFYNVRNAKGIDVESEKTVVDARIVPNIYGEAKPSKAYLGSSSTDLKPLDLLKNGLTTIPGDTLKSSIMDTVIFNELKEYQVRVKIESTLNPALTKIITVPVQVEESPKQIFSSELSFNLYANAGTNIGKIKLDFVESERDGTLSFIGKQGSIFHRNYSGEKYIGITILREGAEIFSTSVNGDTQQEDLETQLNKFGVKKNDVLHFHFEEPAKQVVKNIAGGQPSLSSEFSKSFSKDMYYLINQQGFIPVNNAVSIETYSKGIDGLNYIYHHFSTMLVTKMMGYTYNNYSGNITEYDPTAVFHSLLPNGKRHSLEQFEIGADHILSEPKKEAIAYGRTTFGEMNLQLNKLQGANGTIFKVYFPDSNKLKFWRNGVASPLKDTTQRENYIELTEKQGIVQLDFDKIKPKKVTLELGSDPKKNKVTDFTDILNYENVSSTFVKEVKTDKLGTYDQGISIKQNLITNSNYLLSEIVSEVTVVDTTPPTAVGKKNQTLAIYKSLPVNPADLVEEIKDNSDVSSLKFEYIDENGDTSVPGVKKVKIKISDSSGNSTTLSVDLTIVGGGLTIAQVPNFNFDKVKSGETSKTLTQQNSAIEVNDLRGTKMGWKLQASMTDFSLKDGKKLKANLALAKGIPTNEDKNVSGISTSDVTLNAVPQTIMTAKKNTGIKKTTGTFKNENISLINIAPGSRIGSYNATVNWILLDAP</sequence>
<proteinExistence type="predicted"/>
<comment type="caution">
    <text evidence="2">The sequence shown here is derived from an EMBL/GenBank/DDBJ whole genome shotgun (WGS) entry which is preliminary data.</text>
</comment>
<dbReference type="EMBL" id="JAVBVO010000003">
    <property type="protein sequence ID" value="MDZ5759281.1"/>
    <property type="molecule type" value="Genomic_DNA"/>
</dbReference>
<accession>A0AAW9K0L3</accession>
<evidence type="ECO:0000313" key="2">
    <source>
        <dbReference type="EMBL" id="MDZ5759281.1"/>
    </source>
</evidence>
<dbReference type="RefSeq" id="WP_322809152.1">
    <property type="nucleotide sequence ID" value="NZ_JAVBVO010000003.1"/>
</dbReference>
<evidence type="ECO:0000313" key="3">
    <source>
        <dbReference type="Proteomes" id="UP001290462"/>
    </source>
</evidence>
<dbReference type="AlphaFoldDB" id="A0AAW9K0L3"/>